<dbReference type="GO" id="GO:0008483">
    <property type="term" value="F:transaminase activity"/>
    <property type="evidence" value="ECO:0007669"/>
    <property type="project" value="UniProtKB-KW"/>
</dbReference>
<evidence type="ECO:0000256" key="3">
    <source>
        <dbReference type="ARBA" id="ARBA00022576"/>
    </source>
</evidence>
<evidence type="ECO:0000259" key="9">
    <source>
        <dbReference type="Pfam" id="PF08669"/>
    </source>
</evidence>
<comment type="similarity">
    <text evidence="1">Belongs to the GcvT family.</text>
</comment>
<dbReference type="RefSeq" id="WP_239125784.1">
    <property type="nucleotide sequence ID" value="NZ_BONF01000017.1"/>
</dbReference>
<name>A0A8J3JJP8_9ACTN</name>
<gene>
    <name evidence="10" type="primary">gcvT_2</name>
    <name evidence="10" type="ORF">Cba03nite_32800</name>
</gene>
<evidence type="ECO:0000256" key="2">
    <source>
        <dbReference type="ARBA" id="ARBA00012616"/>
    </source>
</evidence>
<dbReference type="Pfam" id="PF08669">
    <property type="entry name" value="GCV_T_C"/>
    <property type="match status" value="1"/>
</dbReference>
<feature type="binding site" evidence="7">
    <location>
        <position position="194"/>
    </location>
    <ligand>
        <name>substrate</name>
    </ligand>
</feature>
<dbReference type="InterPro" id="IPR006223">
    <property type="entry name" value="GcvT"/>
</dbReference>
<evidence type="ECO:0000313" key="11">
    <source>
        <dbReference type="Proteomes" id="UP000601223"/>
    </source>
</evidence>
<dbReference type="InterPro" id="IPR028896">
    <property type="entry name" value="GcvT/YgfZ/DmdA"/>
</dbReference>
<dbReference type="PANTHER" id="PTHR43757:SF2">
    <property type="entry name" value="AMINOMETHYLTRANSFERASE, MITOCHONDRIAL"/>
    <property type="match status" value="1"/>
</dbReference>
<dbReference type="GO" id="GO:0005829">
    <property type="term" value="C:cytosol"/>
    <property type="evidence" value="ECO:0007669"/>
    <property type="project" value="TreeGrafter"/>
</dbReference>
<reference evidence="10 11" key="1">
    <citation type="submission" date="2021-01" db="EMBL/GenBank/DDBJ databases">
        <title>Whole genome shotgun sequence of Catellatospora bangladeshensis NBRC 107357.</title>
        <authorList>
            <person name="Komaki H."/>
            <person name="Tamura T."/>
        </authorList>
    </citation>
    <scope>NUCLEOTIDE SEQUENCE [LARGE SCALE GENOMIC DNA]</scope>
    <source>
        <strain evidence="10 11">NBRC 107357</strain>
    </source>
</reference>
<dbReference type="InterPro" id="IPR027266">
    <property type="entry name" value="TrmE/GcvT-like"/>
</dbReference>
<keyword evidence="3" id="KW-0032">Aminotransferase</keyword>
<dbReference type="Proteomes" id="UP000601223">
    <property type="component" value="Unassembled WGS sequence"/>
</dbReference>
<evidence type="ECO:0000256" key="4">
    <source>
        <dbReference type="ARBA" id="ARBA00022679"/>
    </source>
</evidence>
<dbReference type="SUPFAM" id="SSF101790">
    <property type="entry name" value="Aminomethyltransferase beta-barrel domain"/>
    <property type="match status" value="1"/>
</dbReference>
<dbReference type="InterPro" id="IPR029043">
    <property type="entry name" value="GcvT/YgfZ_C"/>
</dbReference>
<feature type="domain" description="Aminomethyltransferase C-terminal" evidence="9">
    <location>
        <begin position="276"/>
        <end position="353"/>
    </location>
</feature>
<organism evidence="10 11">
    <name type="scientific">Catellatospora bangladeshensis</name>
    <dbReference type="NCBI Taxonomy" id="310355"/>
    <lineage>
        <taxon>Bacteria</taxon>
        <taxon>Bacillati</taxon>
        <taxon>Actinomycetota</taxon>
        <taxon>Actinomycetes</taxon>
        <taxon>Micromonosporales</taxon>
        <taxon>Micromonosporaceae</taxon>
        <taxon>Catellatospora</taxon>
    </lineage>
</organism>
<feature type="domain" description="GCVT N-terminal" evidence="8">
    <location>
        <begin position="10"/>
        <end position="255"/>
    </location>
</feature>
<dbReference type="GO" id="GO:0006546">
    <property type="term" value="P:glycine catabolic process"/>
    <property type="evidence" value="ECO:0007669"/>
    <property type="project" value="InterPro"/>
</dbReference>
<dbReference type="NCBIfam" id="TIGR00528">
    <property type="entry name" value="gcvT"/>
    <property type="match status" value="1"/>
</dbReference>
<dbReference type="GO" id="GO:0004047">
    <property type="term" value="F:aminomethyltransferase activity"/>
    <property type="evidence" value="ECO:0007669"/>
    <property type="project" value="UniProtKB-EC"/>
</dbReference>
<dbReference type="EMBL" id="BONF01000017">
    <property type="protein sequence ID" value="GIF81931.1"/>
    <property type="molecule type" value="Genomic_DNA"/>
</dbReference>
<dbReference type="NCBIfam" id="NF001567">
    <property type="entry name" value="PRK00389.1"/>
    <property type="match status" value="1"/>
</dbReference>
<dbReference type="PANTHER" id="PTHR43757">
    <property type="entry name" value="AMINOMETHYLTRANSFERASE"/>
    <property type="match status" value="1"/>
</dbReference>
<proteinExistence type="inferred from homology"/>
<dbReference type="InterPro" id="IPR006222">
    <property type="entry name" value="GCVT_N"/>
</dbReference>
<evidence type="ECO:0000256" key="6">
    <source>
        <dbReference type="ARBA" id="ARBA00047665"/>
    </source>
</evidence>
<evidence type="ECO:0000259" key="8">
    <source>
        <dbReference type="Pfam" id="PF01571"/>
    </source>
</evidence>
<keyword evidence="4" id="KW-0808">Transferase</keyword>
<protein>
    <recommendedName>
        <fullName evidence="2">aminomethyltransferase</fullName>
        <ecNumber evidence="2">2.1.2.10</ecNumber>
    </recommendedName>
    <alternativeName>
        <fullName evidence="5">Glycine cleavage system T protein</fullName>
    </alternativeName>
</protein>
<accession>A0A8J3JJP8</accession>
<keyword evidence="11" id="KW-1185">Reference proteome</keyword>
<dbReference type="AlphaFoldDB" id="A0A8J3JJP8"/>
<dbReference type="EC" id="2.1.2.10" evidence="2"/>
<evidence type="ECO:0000256" key="7">
    <source>
        <dbReference type="PIRSR" id="PIRSR006487-1"/>
    </source>
</evidence>
<dbReference type="InterPro" id="IPR013977">
    <property type="entry name" value="GcvT_C"/>
</dbReference>
<dbReference type="Gene3D" id="3.30.1360.120">
    <property type="entry name" value="Probable tRNA modification gtpase trme, domain 1"/>
    <property type="match status" value="1"/>
</dbReference>
<comment type="catalytic activity">
    <reaction evidence="6">
        <text>N(6)-[(R)-S(8)-aminomethyldihydrolipoyl]-L-lysyl-[protein] + (6S)-5,6,7,8-tetrahydrofolate = N(6)-[(R)-dihydrolipoyl]-L-lysyl-[protein] + (6R)-5,10-methylene-5,6,7,8-tetrahydrofolate + NH4(+)</text>
        <dbReference type="Rhea" id="RHEA:16945"/>
        <dbReference type="Rhea" id="RHEA-COMP:10475"/>
        <dbReference type="Rhea" id="RHEA-COMP:10492"/>
        <dbReference type="ChEBI" id="CHEBI:15636"/>
        <dbReference type="ChEBI" id="CHEBI:28938"/>
        <dbReference type="ChEBI" id="CHEBI:57453"/>
        <dbReference type="ChEBI" id="CHEBI:83100"/>
        <dbReference type="ChEBI" id="CHEBI:83143"/>
        <dbReference type="EC" id="2.1.2.10"/>
    </reaction>
</comment>
<dbReference type="SUPFAM" id="SSF103025">
    <property type="entry name" value="Folate-binding domain"/>
    <property type="match status" value="1"/>
</dbReference>
<evidence type="ECO:0000256" key="5">
    <source>
        <dbReference type="ARBA" id="ARBA00031395"/>
    </source>
</evidence>
<evidence type="ECO:0000256" key="1">
    <source>
        <dbReference type="ARBA" id="ARBA00008609"/>
    </source>
</evidence>
<dbReference type="PIRSF" id="PIRSF006487">
    <property type="entry name" value="GcvT"/>
    <property type="match status" value="1"/>
</dbReference>
<sequence>MYPALRRTPLHALHQSLGVRFTDFAGWSMPLRFSGETAEHNTVRSSAGIFDLSHMGQLAVDGPEAGRALDYALVGSISPLAVGAARYTMLCHDNGGILDDLVAYRLAPDRFLVVANASNTPVVLAALRDRLDGFRAQARWEHRVLLAVQGPHAERIVNCPDASALKYYQAVATELAGRPVLVARTGYTGEDGFEIFCEPADAAVLWSAFAPALPAGLASRDTLRLEAGMALHGNELHVGVSPFEARLGRLVDFTKPDFVGRTALLRRADQTPRTLLVGLTSTGRRAARAGYAIVDPSTGARIGTVTSGAPSPTLGRPIALGYLATAYAEIGTTVAVDIRGTAEPFTVTACRFYSRRDA</sequence>
<dbReference type="GO" id="GO:0005960">
    <property type="term" value="C:glycine cleavage complex"/>
    <property type="evidence" value="ECO:0007669"/>
    <property type="project" value="InterPro"/>
</dbReference>
<comment type="caution">
    <text evidence="10">The sequence shown here is derived from an EMBL/GenBank/DDBJ whole genome shotgun (WGS) entry which is preliminary data.</text>
</comment>
<dbReference type="Pfam" id="PF01571">
    <property type="entry name" value="GCV_T"/>
    <property type="match status" value="1"/>
</dbReference>
<evidence type="ECO:0000313" key="10">
    <source>
        <dbReference type="EMBL" id="GIF81931.1"/>
    </source>
</evidence>